<keyword evidence="3" id="KW-1185">Reference proteome</keyword>
<dbReference type="GO" id="GO:0005829">
    <property type="term" value="C:cytosol"/>
    <property type="evidence" value="ECO:0007669"/>
    <property type="project" value="TreeGrafter"/>
</dbReference>
<organism evidence="2 3">
    <name type="scientific">Botryobasidium botryosum (strain FD-172 SS1)</name>
    <dbReference type="NCBI Taxonomy" id="930990"/>
    <lineage>
        <taxon>Eukaryota</taxon>
        <taxon>Fungi</taxon>
        <taxon>Dikarya</taxon>
        <taxon>Basidiomycota</taxon>
        <taxon>Agaricomycotina</taxon>
        <taxon>Agaricomycetes</taxon>
        <taxon>Cantharellales</taxon>
        <taxon>Botryobasidiaceae</taxon>
        <taxon>Botryobasidium</taxon>
    </lineage>
</organism>
<dbReference type="Gene3D" id="3.30.1050.10">
    <property type="entry name" value="SCP2 sterol-binding domain"/>
    <property type="match status" value="1"/>
</dbReference>
<evidence type="ECO:0000313" key="3">
    <source>
        <dbReference type="Proteomes" id="UP000027195"/>
    </source>
</evidence>
<dbReference type="InterPro" id="IPR036527">
    <property type="entry name" value="SCP2_sterol-bd_dom_sf"/>
</dbReference>
<protein>
    <recommendedName>
        <fullName evidence="1">SCP2 domain-containing protein</fullName>
    </recommendedName>
</protein>
<dbReference type="AlphaFoldDB" id="A0A067MVJ7"/>
<proteinExistence type="predicted"/>
<sequence>MSDLTREGFNSSLYLAALGDLLANFSETEREKEVKKTKGIFQFTITNKDKQEESWTIDLKKDGKVVHGPLEKPDIIISLTGDTFVELADNKLDPQKAYLSGKIKTKGNLMLALKLKAVLSMAKAKVQAKL</sequence>
<evidence type="ECO:0000313" key="2">
    <source>
        <dbReference type="EMBL" id="KDQ15867.1"/>
    </source>
</evidence>
<dbReference type="STRING" id="930990.A0A067MVJ7"/>
<dbReference type="PANTHER" id="PTHR10094:SF25">
    <property type="entry name" value="SCP2 STEROL-BINDING DOMAIN-CONTAINING PROTEIN 1"/>
    <property type="match status" value="1"/>
</dbReference>
<dbReference type="Pfam" id="PF02036">
    <property type="entry name" value="SCP2"/>
    <property type="match status" value="1"/>
</dbReference>
<dbReference type="SUPFAM" id="SSF55718">
    <property type="entry name" value="SCP-like"/>
    <property type="match status" value="1"/>
</dbReference>
<dbReference type="EMBL" id="KL198030">
    <property type="protein sequence ID" value="KDQ15867.1"/>
    <property type="molecule type" value="Genomic_DNA"/>
</dbReference>
<dbReference type="PANTHER" id="PTHR10094">
    <property type="entry name" value="STEROL CARRIER PROTEIN 2 SCP-2 FAMILY PROTEIN"/>
    <property type="match status" value="1"/>
</dbReference>
<dbReference type="Proteomes" id="UP000027195">
    <property type="component" value="Unassembled WGS sequence"/>
</dbReference>
<name>A0A067MVJ7_BOTB1</name>
<reference evidence="3" key="1">
    <citation type="journal article" date="2014" name="Proc. Natl. Acad. Sci. U.S.A.">
        <title>Extensive sampling of basidiomycete genomes demonstrates inadequacy of the white-rot/brown-rot paradigm for wood decay fungi.</title>
        <authorList>
            <person name="Riley R."/>
            <person name="Salamov A.A."/>
            <person name="Brown D.W."/>
            <person name="Nagy L.G."/>
            <person name="Floudas D."/>
            <person name="Held B.W."/>
            <person name="Levasseur A."/>
            <person name="Lombard V."/>
            <person name="Morin E."/>
            <person name="Otillar R."/>
            <person name="Lindquist E.A."/>
            <person name="Sun H."/>
            <person name="LaButti K.M."/>
            <person name="Schmutz J."/>
            <person name="Jabbour D."/>
            <person name="Luo H."/>
            <person name="Baker S.E."/>
            <person name="Pisabarro A.G."/>
            <person name="Walton J.D."/>
            <person name="Blanchette R.A."/>
            <person name="Henrissat B."/>
            <person name="Martin F."/>
            <person name="Cullen D."/>
            <person name="Hibbett D.S."/>
            <person name="Grigoriev I.V."/>
        </authorList>
    </citation>
    <scope>NUCLEOTIDE SEQUENCE [LARGE SCALE GENOMIC DNA]</scope>
    <source>
        <strain evidence="3">FD-172 SS1</strain>
    </source>
</reference>
<dbReference type="OrthoDB" id="10265837at2759"/>
<dbReference type="InParanoid" id="A0A067MVJ7"/>
<feature type="domain" description="SCP2" evidence="1">
    <location>
        <begin position="21"/>
        <end position="119"/>
    </location>
</feature>
<dbReference type="HOGENOM" id="CLU_105945_0_3_1"/>
<dbReference type="InterPro" id="IPR003033">
    <property type="entry name" value="SCP2_sterol-bd_dom"/>
</dbReference>
<evidence type="ECO:0000259" key="1">
    <source>
        <dbReference type="Pfam" id="PF02036"/>
    </source>
</evidence>
<gene>
    <name evidence="2" type="ORF">BOTBODRAFT_31327</name>
</gene>
<accession>A0A067MVJ7</accession>